<keyword evidence="10 19" id="KW-0812">Transmembrane</keyword>
<keyword evidence="8 19" id="KW-0169">Cobalamin biosynthesis</keyword>
<evidence type="ECO:0000256" key="8">
    <source>
        <dbReference type="ARBA" id="ARBA00022573"/>
    </source>
</evidence>
<dbReference type="PANTHER" id="PTHR34148">
    <property type="entry name" value="ADENOSYLCOBINAMIDE-GDP RIBAZOLETRANSFERASE"/>
    <property type="match status" value="1"/>
</dbReference>
<feature type="transmembrane region" description="Helical" evidence="19">
    <location>
        <begin position="67"/>
        <end position="84"/>
    </location>
</feature>
<dbReference type="PANTHER" id="PTHR34148:SF1">
    <property type="entry name" value="ADENOSYLCOBINAMIDE-GDP RIBAZOLETRANSFERASE"/>
    <property type="match status" value="1"/>
</dbReference>
<feature type="transmembrane region" description="Helical" evidence="19">
    <location>
        <begin position="43"/>
        <end position="62"/>
    </location>
</feature>
<dbReference type="GO" id="GO:0051073">
    <property type="term" value="F:adenosylcobinamide-GDP ribazoletransferase activity"/>
    <property type="evidence" value="ECO:0007669"/>
    <property type="project" value="UniProtKB-UniRule"/>
</dbReference>
<dbReference type="AlphaFoldDB" id="A0A7W8M9R5"/>
<comment type="caution">
    <text evidence="20">The sequence shown here is derived from an EMBL/GenBank/DDBJ whole genome shotgun (WGS) entry which is preliminary data.</text>
</comment>
<organism evidence="20 21">
    <name type="scientific">Quisquiliibacterium transsilvanicum</name>
    <dbReference type="NCBI Taxonomy" id="1549638"/>
    <lineage>
        <taxon>Bacteria</taxon>
        <taxon>Pseudomonadati</taxon>
        <taxon>Pseudomonadota</taxon>
        <taxon>Betaproteobacteria</taxon>
        <taxon>Burkholderiales</taxon>
        <taxon>Burkholderiaceae</taxon>
        <taxon>Quisquiliibacterium</taxon>
    </lineage>
</organism>
<keyword evidence="7 19" id="KW-1003">Cell membrane</keyword>
<keyword evidence="13 19" id="KW-0472">Membrane</keyword>
<dbReference type="GO" id="GO:0005886">
    <property type="term" value="C:plasma membrane"/>
    <property type="evidence" value="ECO:0007669"/>
    <property type="project" value="UniProtKB-SubCell"/>
</dbReference>
<evidence type="ECO:0000313" key="20">
    <source>
        <dbReference type="EMBL" id="MBB5273178.1"/>
    </source>
</evidence>
<feature type="transmembrane region" description="Helical" evidence="19">
    <location>
        <begin position="193"/>
        <end position="212"/>
    </location>
</feature>
<reference evidence="20 21" key="1">
    <citation type="submission" date="2020-08" db="EMBL/GenBank/DDBJ databases">
        <title>Genomic Encyclopedia of Type Strains, Phase IV (KMG-IV): sequencing the most valuable type-strain genomes for metagenomic binning, comparative biology and taxonomic classification.</title>
        <authorList>
            <person name="Goeker M."/>
        </authorList>
    </citation>
    <scope>NUCLEOTIDE SEQUENCE [LARGE SCALE GENOMIC DNA]</scope>
    <source>
        <strain evidence="20 21">DSM 29781</strain>
    </source>
</reference>
<dbReference type="EC" id="2.7.8.26" evidence="5 19"/>
<dbReference type="EMBL" id="JACHGB010000006">
    <property type="protein sequence ID" value="MBB5273178.1"/>
    <property type="molecule type" value="Genomic_DNA"/>
</dbReference>
<dbReference type="InterPro" id="IPR003805">
    <property type="entry name" value="CobS"/>
</dbReference>
<dbReference type="RefSeq" id="WP_183969513.1">
    <property type="nucleotide sequence ID" value="NZ_BAABEW010000024.1"/>
</dbReference>
<keyword evidence="9 19" id="KW-0808">Transferase</keyword>
<dbReference type="HAMAP" id="MF_00719">
    <property type="entry name" value="CobS"/>
    <property type="match status" value="1"/>
</dbReference>
<evidence type="ECO:0000256" key="19">
    <source>
        <dbReference type="HAMAP-Rule" id="MF_00719"/>
    </source>
</evidence>
<feature type="transmembrane region" description="Helical" evidence="19">
    <location>
        <begin position="169"/>
        <end position="187"/>
    </location>
</feature>
<comment type="function">
    <text evidence="14 19">Joins adenosylcobinamide-GDP and alpha-ribazole to generate adenosylcobalamin (Ado-cobalamin). Also synthesizes adenosylcobalamin 5'-phosphate from adenosylcobinamide-GDP and alpha-ribazole 5'-phosphate.</text>
</comment>
<sequence>MLSLQLRLLALALAAWTRLPAAAIAHGSDAAEARARSLRYLPLAGAAVALPAAVAYAIAGLWLPHEASLLVAFGVLTLLTGAIHERGLAAWCEDLAARTRTDGSFTAAGATGLLLVVLGRFESLSSIDPSWIAVTLVTAAVFSRGCAVFVLGDAIAIDGPRAPGPRAPDGAIALALGLVPVIAAALWTGNLEGFGTAAGLSLAAALLVRRTLAPRRLPRDERALGAVQQLAELGFHLGILATLSIADETLADPAS</sequence>
<evidence type="ECO:0000256" key="9">
    <source>
        <dbReference type="ARBA" id="ARBA00022679"/>
    </source>
</evidence>
<evidence type="ECO:0000256" key="12">
    <source>
        <dbReference type="ARBA" id="ARBA00022989"/>
    </source>
</evidence>
<evidence type="ECO:0000256" key="6">
    <source>
        <dbReference type="ARBA" id="ARBA00015850"/>
    </source>
</evidence>
<gene>
    <name evidence="19" type="primary">cobS</name>
    <name evidence="20" type="ORF">HNQ70_003206</name>
</gene>
<evidence type="ECO:0000256" key="4">
    <source>
        <dbReference type="ARBA" id="ARBA00010561"/>
    </source>
</evidence>
<evidence type="ECO:0000256" key="13">
    <source>
        <dbReference type="ARBA" id="ARBA00023136"/>
    </source>
</evidence>
<keyword evidence="12 19" id="KW-1133">Transmembrane helix</keyword>
<evidence type="ECO:0000256" key="14">
    <source>
        <dbReference type="ARBA" id="ARBA00025228"/>
    </source>
</evidence>
<name>A0A7W8M9R5_9BURK</name>
<dbReference type="UniPathway" id="UPA00148">
    <property type="reaction ID" value="UER00238"/>
</dbReference>
<evidence type="ECO:0000256" key="17">
    <source>
        <dbReference type="ARBA" id="ARBA00048623"/>
    </source>
</evidence>
<evidence type="ECO:0000313" key="21">
    <source>
        <dbReference type="Proteomes" id="UP000532440"/>
    </source>
</evidence>
<evidence type="ECO:0000256" key="16">
    <source>
        <dbReference type="ARBA" id="ARBA00032853"/>
    </source>
</evidence>
<proteinExistence type="inferred from homology"/>
<keyword evidence="11 19" id="KW-0460">Magnesium</keyword>
<evidence type="ECO:0000256" key="2">
    <source>
        <dbReference type="ARBA" id="ARBA00004651"/>
    </source>
</evidence>
<comment type="catalytic activity">
    <reaction evidence="18 19">
        <text>alpha-ribazole 5'-phosphate + adenosylcob(III)inamide-GDP = adenosylcob(III)alamin 5'-phosphate + GMP + H(+)</text>
        <dbReference type="Rhea" id="RHEA:23560"/>
        <dbReference type="ChEBI" id="CHEBI:15378"/>
        <dbReference type="ChEBI" id="CHEBI:57918"/>
        <dbReference type="ChEBI" id="CHEBI:58115"/>
        <dbReference type="ChEBI" id="CHEBI:60487"/>
        <dbReference type="ChEBI" id="CHEBI:60493"/>
        <dbReference type="EC" id="2.7.8.26"/>
    </reaction>
</comment>
<feature type="transmembrane region" description="Helical" evidence="19">
    <location>
        <begin position="131"/>
        <end position="157"/>
    </location>
</feature>
<evidence type="ECO:0000256" key="1">
    <source>
        <dbReference type="ARBA" id="ARBA00001946"/>
    </source>
</evidence>
<comment type="pathway">
    <text evidence="3 19">Cofactor biosynthesis; adenosylcobalamin biosynthesis; adenosylcobalamin from cob(II)yrinate a,c-diamide: step 7/7.</text>
</comment>
<evidence type="ECO:0000256" key="18">
    <source>
        <dbReference type="ARBA" id="ARBA00049504"/>
    </source>
</evidence>
<evidence type="ECO:0000256" key="11">
    <source>
        <dbReference type="ARBA" id="ARBA00022842"/>
    </source>
</evidence>
<comment type="subcellular location">
    <subcellularLocation>
        <location evidence="2 19">Cell membrane</location>
        <topology evidence="2 19">Multi-pass membrane protein</topology>
    </subcellularLocation>
</comment>
<protein>
    <recommendedName>
        <fullName evidence="6 19">Adenosylcobinamide-GDP ribazoletransferase</fullName>
        <ecNumber evidence="5 19">2.7.8.26</ecNumber>
    </recommendedName>
    <alternativeName>
        <fullName evidence="16 19">Cobalamin synthase</fullName>
    </alternativeName>
    <alternativeName>
        <fullName evidence="15 19">Cobalamin-5'-phosphate synthase</fullName>
    </alternativeName>
</protein>
<comment type="catalytic activity">
    <reaction evidence="17 19">
        <text>alpha-ribazole + adenosylcob(III)inamide-GDP = adenosylcob(III)alamin + GMP + H(+)</text>
        <dbReference type="Rhea" id="RHEA:16049"/>
        <dbReference type="ChEBI" id="CHEBI:10329"/>
        <dbReference type="ChEBI" id="CHEBI:15378"/>
        <dbReference type="ChEBI" id="CHEBI:18408"/>
        <dbReference type="ChEBI" id="CHEBI:58115"/>
        <dbReference type="ChEBI" id="CHEBI:60487"/>
        <dbReference type="EC" id="2.7.8.26"/>
    </reaction>
</comment>
<evidence type="ECO:0000256" key="5">
    <source>
        <dbReference type="ARBA" id="ARBA00013200"/>
    </source>
</evidence>
<evidence type="ECO:0000256" key="3">
    <source>
        <dbReference type="ARBA" id="ARBA00004663"/>
    </source>
</evidence>
<evidence type="ECO:0000256" key="7">
    <source>
        <dbReference type="ARBA" id="ARBA00022475"/>
    </source>
</evidence>
<comment type="similarity">
    <text evidence="4 19">Belongs to the CobS family.</text>
</comment>
<dbReference type="Proteomes" id="UP000532440">
    <property type="component" value="Unassembled WGS sequence"/>
</dbReference>
<keyword evidence="21" id="KW-1185">Reference proteome</keyword>
<dbReference type="GO" id="GO:0009236">
    <property type="term" value="P:cobalamin biosynthetic process"/>
    <property type="evidence" value="ECO:0007669"/>
    <property type="project" value="UniProtKB-UniRule"/>
</dbReference>
<dbReference type="GO" id="GO:0008818">
    <property type="term" value="F:cobalamin 5'-phosphate synthase activity"/>
    <property type="evidence" value="ECO:0007669"/>
    <property type="project" value="UniProtKB-UniRule"/>
</dbReference>
<comment type="cofactor">
    <cofactor evidence="1 19">
        <name>Mg(2+)</name>
        <dbReference type="ChEBI" id="CHEBI:18420"/>
    </cofactor>
</comment>
<dbReference type="Pfam" id="PF02654">
    <property type="entry name" value="CobS"/>
    <property type="match status" value="1"/>
</dbReference>
<accession>A0A7W8M9R5</accession>
<evidence type="ECO:0000256" key="15">
    <source>
        <dbReference type="ARBA" id="ARBA00032605"/>
    </source>
</evidence>
<evidence type="ECO:0000256" key="10">
    <source>
        <dbReference type="ARBA" id="ARBA00022692"/>
    </source>
</evidence>